<accession>A0A1Y6EVE2</accession>
<dbReference type="InterPro" id="IPR001816">
    <property type="entry name" value="Transl_elong_EFTs/EF1B"/>
</dbReference>
<dbReference type="InterPro" id="IPR018101">
    <property type="entry name" value="Transl_elong_Ts_CS"/>
</dbReference>
<dbReference type="PANTHER" id="PTHR11741">
    <property type="entry name" value="ELONGATION FACTOR TS"/>
    <property type="match status" value="1"/>
</dbReference>
<evidence type="ECO:0000256" key="1">
    <source>
        <dbReference type="ARBA" id="ARBA00004496"/>
    </source>
</evidence>
<dbReference type="InterPro" id="IPR014039">
    <property type="entry name" value="Transl_elong_EFTs/EF1B_dimer"/>
</dbReference>
<dbReference type="SUPFAM" id="SSF54713">
    <property type="entry name" value="Elongation factor Ts (EF-Ts), dimerisation domain"/>
    <property type="match status" value="2"/>
</dbReference>
<dbReference type="Proteomes" id="UP000194450">
    <property type="component" value="Unassembled WGS sequence"/>
</dbReference>
<sequence length="292" mass="31268">MAITAALVKELRERTGVGMMDCKKALQETNGDIEAAIELMRKSGQAKAAKKAGRIAAEGVILTKAEGNTGTLVELNCETDFVARDENFLGFGEKVINAAFANKENDVEKLKATDLEGLSVEETRENLVAKIGENMNVRRVTTITGGDLVETYVHGGRIGVAVAITGGNAELAKDLAMHVAASAPQFVKPEDVAAEVVEQERQIQLDIAMQSGKPQEIAEKMVEGRMRKFTGEISLTGQAFVKDPSITVGQLLKDAGADVVTFIRFEVGEGIERKSEDFAAEVQAQMAAAKKA</sequence>
<dbReference type="Gene3D" id="3.30.479.20">
    <property type="entry name" value="Elongation factor Ts, dimerisation domain"/>
    <property type="match status" value="2"/>
</dbReference>
<feature type="region of interest" description="Involved in Mg(2+) ion dislocation from EF-Tu" evidence="7">
    <location>
        <begin position="79"/>
        <end position="82"/>
    </location>
</feature>
<dbReference type="FunFam" id="3.30.479.20:FF:000001">
    <property type="entry name" value="Elongation factor Ts"/>
    <property type="match status" value="1"/>
</dbReference>
<evidence type="ECO:0000256" key="6">
    <source>
        <dbReference type="ARBA" id="ARBA00022917"/>
    </source>
</evidence>
<dbReference type="SUPFAM" id="SSF46934">
    <property type="entry name" value="UBA-like"/>
    <property type="match status" value="1"/>
</dbReference>
<name>A0A1Y6EVE2_9GAMM</name>
<evidence type="ECO:0000313" key="12">
    <source>
        <dbReference type="Proteomes" id="UP000194450"/>
    </source>
</evidence>
<dbReference type="CDD" id="cd14275">
    <property type="entry name" value="UBA_EF-Ts"/>
    <property type="match status" value="1"/>
</dbReference>
<evidence type="ECO:0000256" key="2">
    <source>
        <dbReference type="ARBA" id="ARBA00005532"/>
    </source>
</evidence>
<dbReference type="PANTHER" id="PTHR11741:SF0">
    <property type="entry name" value="ELONGATION FACTOR TS, MITOCHONDRIAL"/>
    <property type="match status" value="1"/>
</dbReference>
<evidence type="ECO:0000259" key="10">
    <source>
        <dbReference type="Pfam" id="PF00889"/>
    </source>
</evidence>
<dbReference type="Gene3D" id="1.10.286.20">
    <property type="match status" value="1"/>
</dbReference>
<keyword evidence="12" id="KW-1185">Reference proteome</keyword>
<dbReference type="Pfam" id="PF00889">
    <property type="entry name" value="EF_TS"/>
    <property type="match status" value="1"/>
</dbReference>
<dbReference type="RefSeq" id="WP_086434144.1">
    <property type="nucleotide sequence ID" value="NZ_FXWH01000001.1"/>
</dbReference>
<protein>
    <recommendedName>
        <fullName evidence="3 7">Elongation factor Ts</fullName>
        <shortName evidence="7">EF-Ts</shortName>
    </recommendedName>
</protein>
<dbReference type="Gene3D" id="1.10.8.10">
    <property type="entry name" value="DNA helicase RuvA subunit, C-terminal domain"/>
    <property type="match status" value="1"/>
</dbReference>
<keyword evidence="5 7" id="KW-0251">Elongation factor</keyword>
<evidence type="ECO:0000256" key="8">
    <source>
        <dbReference type="RuleBase" id="RU000642"/>
    </source>
</evidence>
<dbReference type="PROSITE" id="PS01126">
    <property type="entry name" value="EF_TS_1"/>
    <property type="match status" value="1"/>
</dbReference>
<evidence type="ECO:0000256" key="5">
    <source>
        <dbReference type="ARBA" id="ARBA00022768"/>
    </source>
</evidence>
<dbReference type="GO" id="GO:0003746">
    <property type="term" value="F:translation elongation factor activity"/>
    <property type="evidence" value="ECO:0007669"/>
    <property type="project" value="UniProtKB-UniRule"/>
</dbReference>
<dbReference type="OrthoDB" id="9808348at2"/>
<reference evidence="12" key="1">
    <citation type="submission" date="2017-04" db="EMBL/GenBank/DDBJ databases">
        <authorList>
            <person name="Varghese N."/>
            <person name="Submissions S."/>
        </authorList>
    </citation>
    <scope>NUCLEOTIDE SEQUENCE [LARGE SCALE GENOMIC DNA]</scope>
</reference>
<dbReference type="HAMAP" id="MF_00050">
    <property type="entry name" value="EF_Ts"/>
    <property type="match status" value="1"/>
</dbReference>
<dbReference type="InterPro" id="IPR009060">
    <property type="entry name" value="UBA-like_sf"/>
</dbReference>
<keyword evidence="4 7" id="KW-0963">Cytoplasm</keyword>
<evidence type="ECO:0000313" key="11">
    <source>
        <dbReference type="EMBL" id="SMQ64462.1"/>
    </source>
</evidence>
<dbReference type="FunFam" id="1.10.8.10:FF:000001">
    <property type="entry name" value="Elongation factor Ts"/>
    <property type="match status" value="1"/>
</dbReference>
<comment type="similarity">
    <text evidence="2 7 8">Belongs to the EF-Ts family.</text>
</comment>
<evidence type="ECO:0000256" key="9">
    <source>
        <dbReference type="RuleBase" id="RU000643"/>
    </source>
</evidence>
<evidence type="ECO:0000256" key="4">
    <source>
        <dbReference type="ARBA" id="ARBA00022490"/>
    </source>
</evidence>
<dbReference type="EMBL" id="FXWH01000001">
    <property type="protein sequence ID" value="SMQ64462.1"/>
    <property type="molecule type" value="Genomic_DNA"/>
</dbReference>
<dbReference type="AlphaFoldDB" id="A0A1Y6EVE2"/>
<organism evidence="11 12">
    <name type="scientific">Pseudidiomarina planktonica</name>
    <dbReference type="NCBI Taxonomy" id="1323738"/>
    <lineage>
        <taxon>Bacteria</taxon>
        <taxon>Pseudomonadati</taxon>
        <taxon>Pseudomonadota</taxon>
        <taxon>Gammaproteobacteria</taxon>
        <taxon>Alteromonadales</taxon>
        <taxon>Idiomarinaceae</taxon>
        <taxon>Pseudidiomarina</taxon>
    </lineage>
</organism>
<proteinExistence type="inferred from homology"/>
<dbReference type="NCBIfam" id="TIGR00116">
    <property type="entry name" value="tsf"/>
    <property type="match status" value="1"/>
</dbReference>
<keyword evidence="6 7" id="KW-0648">Protein biosynthesis</keyword>
<evidence type="ECO:0000256" key="7">
    <source>
        <dbReference type="HAMAP-Rule" id="MF_00050"/>
    </source>
</evidence>
<comment type="function">
    <text evidence="7 8">Associates with the EF-Tu.GDP complex and induces the exchange of GDP to GTP. It remains bound to the aminoacyl-tRNA.EF-Tu.GTP complex up to the GTP hydrolysis stage on the ribosome.</text>
</comment>
<dbReference type="InterPro" id="IPR036402">
    <property type="entry name" value="EF-Ts_dimer_sf"/>
</dbReference>
<comment type="subcellular location">
    <subcellularLocation>
        <location evidence="1 7 9">Cytoplasm</location>
    </subcellularLocation>
</comment>
<evidence type="ECO:0000256" key="3">
    <source>
        <dbReference type="ARBA" id="ARBA00016956"/>
    </source>
</evidence>
<feature type="domain" description="Translation elongation factor EFTs/EF1B dimerisation" evidence="10">
    <location>
        <begin position="70"/>
        <end position="269"/>
    </location>
</feature>
<dbReference type="GO" id="GO:0005737">
    <property type="term" value="C:cytoplasm"/>
    <property type="evidence" value="ECO:0007669"/>
    <property type="project" value="UniProtKB-SubCell"/>
</dbReference>
<dbReference type="PROSITE" id="PS01127">
    <property type="entry name" value="EF_TS_2"/>
    <property type="match status" value="1"/>
</dbReference>
<gene>
    <name evidence="7" type="primary">tsf</name>
    <name evidence="11" type="ORF">SAMN06297229_1028</name>
</gene>
<dbReference type="FunFam" id="1.10.286.20:FF:000001">
    <property type="entry name" value="Elongation factor Ts"/>
    <property type="match status" value="1"/>
</dbReference>